<accession>A0A9X1VTE9</accession>
<dbReference type="AlphaFoldDB" id="A0A9X1VTE9"/>
<dbReference type="PIRSF" id="PIRSF017082">
    <property type="entry name" value="YflP"/>
    <property type="match status" value="1"/>
</dbReference>
<dbReference type="Gene3D" id="3.40.190.10">
    <property type="entry name" value="Periplasmic binding protein-like II"/>
    <property type="match status" value="1"/>
</dbReference>
<dbReference type="Gene3D" id="3.40.190.150">
    <property type="entry name" value="Bordetella uptake gene, domain 1"/>
    <property type="match status" value="1"/>
</dbReference>
<dbReference type="InterPro" id="IPR005064">
    <property type="entry name" value="BUG"/>
</dbReference>
<keyword evidence="2" id="KW-0732">Signal</keyword>
<reference evidence="3" key="1">
    <citation type="submission" date="2022-03" db="EMBL/GenBank/DDBJ databases">
        <authorList>
            <person name="Woo C.Y."/>
        </authorList>
    </citation>
    <scope>NUCLEOTIDE SEQUENCE</scope>
    <source>
        <strain evidence="3">CYS-02</strain>
    </source>
</reference>
<dbReference type="CDD" id="cd07012">
    <property type="entry name" value="PBP2_Bug_TTT"/>
    <property type="match status" value="1"/>
</dbReference>
<comment type="similarity">
    <text evidence="1">Belongs to the UPF0065 (bug) family.</text>
</comment>
<dbReference type="PANTHER" id="PTHR42928">
    <property type="entry name" value="TRICARBOXYLATE-BINDING PROTEIN"/>
    <property type="match status" value="1"/>
</dbReference>
<proteinExistence type="inferred from homology"/>
<evidence type="ECO:0000256" key="2">
    <source>
        <dbReference type="SAM" id="SignalP"/>
    </source>
</evidence>
<dbReference type="PANTHER" id="PTHR42928:SF5">
    <property type="entry name" value="BLR1237 PROTEIN"/>
    <property type="match status" value="1"/>
</dbReference>
<evidence type="ECO:0000256" key="1">
    <source>
        <dbReference type="ARBA" id="ARBA00006987"/>
    </source>
</evidence>
<keyword evidence="4" id="KW-1185">Reference proteome</keyword>
<name>A0A9X1VTE9_9BURK</name>
<comment type="caution">
    <text evidence="3">The sequence shown here is derived from an EMBL/GenBank/DDBJ whole genome shotgun (WGS) entry which is preliminary data.</text>
</comment>
<feature type="chain" id="PRO_5040736205" evidence="2">
    <location>
        <begin position="30"/>
        <end position="329"/>
    </location>
</feature>
<sequence length="329" mass="34681">MHEPGTPPVTRRALLALAPGLLAASWAFAQQRPYTLIVPTPAGGPIDRVARLVALELSPALGQPVVVDNRIGAAGKIGVQAALRAPRDGHTLIAVSPSITSVNPAIDKAAGYDPLTDFDTLGIAATNAGVFAVRADLPVASMAELVRHAKAHPGQLTYGSFGVGTSLHLQSEELLQALGIEARHIPYKGEAQAMNALVAGEVDMMAYVTAPVVPFVQNGRLRALAATSSERWALLPQVPSYAETGLPALGAYRYRSWVGFVLPSGTPAAERQRVLDAWRTAMASLALRRALEAQGFEAAAGDGAEMQRTVAAELERNRRLIASGRVKLD</sequence>
<dbReference type="RefSeq" id="WP_243304971.1">
    <property type="nucleotide sequence ID" value="NZ_JALGBI010000001.1"/>
</dbReference>
<dbReference type="SUPFAM" id="SSF53850">
    <property type="entry name" value="Periplasmic binding protein-like II"/>
    <property type="match status" value="1"/>
</dbReference>
<dbReference type="Pfam" id="PF03401">
    <property type="entry name" value="TctC"/>
    <property type="match status" value="1"/>
</dbReference>
<feature type="signal peptide" evidence="2">
    <location>
        <begin position="1"/>
        <end position="29"/>
    </location>
</feature>
<dbReference type="Proteomes" id="UP001139447">
    <property type="component" value="Unassembled WGS sequence"/>
</dbReference>
<dbReference type="InterPro" id="IPR042100">
    <property type="entry name" value="Bug_dom1"/>
</dbReference>
<gene>
    <name evidence="3" type="ORF">MMF98_05105</name>
</gene>
<protein>
    <submittedName>
        <fullName evidence="3">Tripartite tricarboxylate transporter substrate binding protein</fullName>
    </submittedName>
</protein>
<evidence type="ECO:0000313" key="4">
    <source>
        <dbReference type="Proteomes" id="UP001139447"/>
    </source>
</evidence>
<dbReference type="EMBL" id="JALGBI010000001">
    <property type="protein sequence ID" value="MCJ0762585.1"/>
    <property type="molecule type" value="Genomic_DNA"/>
</dbReference>
<organism evidence="3 4">
    <name type="scientific">Variovorax terrae</name>
    <dbReference type="NCBI Taxonomy" id="2923278"/>
    <lineage>
        <taxon>Bacteria</taxon>
        <taxon>Pseudomonadati</taxon>
        <taxon>Pseudomonadota</taxon>
        <taxon>Betaproteobacteria</taxon>
        <taxon>Burkholderiales</taxon>
        <taxon>Comamonadaceae</taxon>
        <taxon>Variovorax</taxon>
    </lineage>
</organism>
<evidence type="ECO:0000313" key="3">
    <source>
        <dbReference type="EMBL" id="MCJ0762585.1"/>
    </source>
</evidence>